<keyword evidence="1" id="KW-1133">Transmembrane helix</keyword>
<feature type="transmembrane region" description="Helical" evidence="1">
    <location>
        <begin position="190"/>
        <end position="210"/>
    </location>
</feature>
<protein>
    <recommendedName>
        <fullName evidence="4">Gustatory receptor</fullName>
    </recommendedName>
</protein>
<dbReference type="AlphaFoldDB" id="A0A8X6G2B7"/>
<feature type="transmembrane region" description="Helical" evidence="1">
    <location>
        <begin position="372"/>
        <end position="389"/>
    </location>
</feature>
<sequence length="391" mass="45423">MKSPILRKSTSESGNNIPILLLSHTQPTHSFSKRNPLGLPALLFYFLSWTGLYEQQNVKLYHRLSSAMFKIILISVNIDVWVIHLLAIEDKSLPPFLAYLSVYILCMGTWYAMYLKKTQLKSLLHRFQEISPCINERQMHYFTLVLFCMSALFSVFLTVFSIFSGGNMYSYGYEISNEYIRITFASFKNIFYALIYPTSVNLLVLLYYLMCLRSCALIKQLTDEILRCPIEAFVTSKQFEILRLKAKIDEILNCIEDVFSLPSFLILVANLFLCACILFLYLHHDTWEAPPLLIHFERTLYVLNSSACLIIMLWMAGGTSIKERRFREIFYQKAQSRMLSAGNAEEPRIERWLLDKPEFVFTGWDIVSYRRSTVFAVLGTLITYSVLVINK</sequence>
<evidence type="ECO:0000313" key="3">
    <source>
        <dbReference type="Proteomes" id="UP000887116"/>
    </source>
</evidence>
<proteinExistence type="predicted"/>
<keyword evidence="1" id="KW-0472">Membrane</keyword>
<feature type="transmembrane region" description="Helical" evidence="1">
    <location>
        <begin position="141"/>
        <end position="163"/>
    </location>
</feature>
<evidence type="ECO:0000313" key="2">
    <source>
        <dbReference type="EMBL" id="GFQ95065.1"/>
    </source>
</evidence>
<feature type="transmembrane region" description="Helical" evidence="1">
    <location>
        <begin position="258"/>
        <end position="281"/>
    </location>
</feature>
<gene>
    <name evidence="2" type="primary">AVEN_86550_1</name>
    <name evidence="2" type="ORF">TNCT_536681</name>
</gene>
<reference evidence="2" key="1">
    <citation type="submission" date="2020-07" db="EMBL/GenBank/DDBJ databases">
        <title>Multicomponent nature underlies the extraordinary mechanical properties of spider dragline silk.</title>
        <authorList>
            <person name="Kono N."/>
            <person name="Nakamura H."/>
            <person name="Mori M."/>
            <person name="Yoshida Y."/>
            <person name="Ohtoshi R."/>
            <person name="Malay A.D."/>
            <person name="Moran D.A.P."/>
            <person name="Tomita M."/>
            <person name="Numata K."/>
            <person name="Arakawa K."/>
        </authorList>
    </citation>
    <scope>NUCLEOTIDE SEQUENCE</scope>
</reference>
<keyword evidence="3" id="KW-1185">Reference proteome</keyword>
<dbReference type="Proteomes" id="UP000887116">
    <property type="component" value="Unassembled WGS sequence"/>
</dbReference>
<feature type="transmembrane region" description="Helical" evidence="1">
    <location>
        <begin position="37"/>
        <end position="55"/>
    </location>
</feature>
<name>A0A8X6G2B7_TRICU</name>
<comment type="caution">
    <text evidence="2">The sequence shown here is derived from an EMBL/GenBank/DDBJ whole genome shotgun (WGS) entry which is preliminary data.</text>
</comment>
<evidence type="ECO:0000256" key="1">
    <source>
        <dbReference type="SAM" id="Phobius"/>
    </source>
</evidence>
<feature type="transmembrane region" description="Helical" evidence="1">
    <location>
        <begin position="67"/>
        <end position="87"/>
    </location>
</feature>
<keyword evidence="1" id="KW-0812">Transmembrane</keyword>
<dbReference type="EMBL" id="BMAO01024392">
    <property type="protein sequence ID" value="GFQ95065.1"/>
    <property type="molecule type" value="Genomic_DNA"/>
</dbReference>
<accession>A0A8X6G2B7</accession>
<evidence type="ECO:0008006" key="4">
    <source>
        <dbReference type="Google" id="ProtNLM"/>
    </source>
</evidence>
<organism evidence="2 3">
    <name type="scientific">Trichonephila clavata</name>
    <name type="common">Joro spider</name>
    <name type="synonym">Nephila clavata</name>
    <dbReference type="NCBI Taxonomy" id="2740835"/>
    <lineage>
        <taxon>Eukaryota</taxon>
        <taxon>Metazoa</taxon>
        <taxon>Ecdysozoa</taxon>
        <taxon>Arthropoda</taxon>
        <taxon>Chelicerata</taxon>
        <taxon>Arachnida</taxon>
        <taxon>Araneae</taxon>
        <taxon>Araneomorphae</taxon>
        <taxon>Entelegynae</taxon>
        <taxon>Araneoidea</taxon>
        <taxon>Nephilidae</taxon>
        <taxon>Trichonephila</taxon>
    </lineage>
</organism>
<feature type="transmembrane region" description="Helical" evidence="1">
    <location>
        <begin position="93"/>
        <end position="114"/>
    </location>
</feature>
<feature type="transmembrane region" description="Helical" evidence="1">
    <location>
        <begin position="301"/>
        <end position="321"/>
    </location>
</feature>